<gene>
    <name evidence="1" type="ORF">IE53DRAFT_317902</name>
</gene>
<evidence type="ECO:0000313" key="1">
    <source>
        <dbReference type="EMBL" id="PWN49294.1"/>
    </source>
</evidence>
<keyword evidence="2" id="KW-1185">Reference proteome</keyword>
<sequence>MVAAQSITTVVTLNGSPTTTVVAPSPTGRGFCEFYIDHWDCDPTRAEAATPATAASSAPSVEPSPLGQNCYLHVDHWHCDGPATTTATAAAVEASPVGKDCHLHGDHWHCDGDEEDGHDHSGHSHGGHSHGGHSHDGHNHAGHSHGPDAIYGCGLVPLESYDMGLHIGTIFILLASSALGTYLPITLYSGGRKWGGWADEIFFICRHFGTGVIISTAFVHLLSHGMMYWANECIGELKYEATGPAIAMAAVWLVFMVDFFLLRALRKRTGTGSLCNHDQPQSVEENSVGKRESNSTLERTSSPQENAGQYGGLTYAQAKVAEWDVTAIEAGIIFHSILIGVTLGVATGAGFVALLIAITFHQLFEGLALGSRLSLLTWKSTSYKLSMGTLFVLTTPVGVAIGIGVRKTFNGNSAATLITLGTFHAVSAGILLYTALVELLSADFIHNKQMQRNSLGRCIAAASSLTIGIIAMSVLALWA</sequence>
<accession>A0ACD0NU15</accession>
<protein>
    <submittedName>
        <fullName evidence="1">Zip-domain-containing protein</fullName>
    </submittedName>
</protein>
<proteinExistence type="predicted"/>
<organism evidence="1 2">
    <name type="scientific">Violaceomyces palustris</name>
    <dbReference type="NCBI Taxonomy" id="1673888"/>
    <lineage>
        <taxon>Eukaryota</taxon>
        <taxon>Fungi</taxon>
        <taxon>Dikarya</taxon>
        <taxon>Basidiomycota</taxon>
        <taxon>Ustilaginomycotina</taxon>
        <taxon>Ustilaginomycetes</taxon>
        <taxon>Violaceomycetales</taxon>
        <taxon>Violaceomycetaceae</taxon>
        <taxon>Violaceomyces</taxon>
    </lineage>
</organism>
<evidence type="ECO:0000313" key="2">
    <source>
        <dbReference type="Proteomes" id="UP000245626"/>
    </source>
</evidence>
<dbReference type="EMBL" id="KZ820071">
    <property type="protein sequence ID" value="PWN49294.1"/>
    <property type="molecule type" value="Genomic_DNA"/>
</dbReference>
<name>A0ACD0NU15_9BASI</name>
<dbReference type="Proteomes" id="UP000245626">
    <property type="component" value="Unassembled WGS sequence"/>
</dbReference>
<reference evidence="1 2" key="1">
    <citation type="journal article" date="2018" name="Mol. Biol. Evol.">
        <title>Broad Genomic Sampling Reveals a Smut Pathogenic Ancestry of the Fungal Clade Ustilaginomycotina.</title>
        <authorList>
            <person name="Kijpornyongpan T."/>
            <person name="Mondo S.J."/>
            <person name="Barry K."/>
            <person name="Sandor L."/>
            <person name="Lee J."/>
            <person name="Lipzen A."/>
            <person name="Pangilinan J."/>
            <person name="LaButti K."/>
            <person name="Hainaut M."/>
            <person name="Henrissat B."/>
            <person name="Grigoriev I.V."/>
            <person name="Spatafora J.W."/>
            <person name="Aime M.C."/>
        </authorList>
    </citation>
    <scope>NUCLEOTIDE SEQUENCE [LARGE SCALE GENOMIC DNA]</scope>
    <source>
        <strain evidence="1 2">SA 807</strain>
    </source>
</reference>